<dbReference type="Pfam" id="PF17899">
    <property type="entry name" value="Peptidase_M61_N"/>
    <property type="match status" value="1"/>
</dbReference>
<dbReference type="Proteomes" id="UP001165069">
    <property type="component" value="Unassembled WGS sequence"/>
</dbReference>
<feature type="chain" id="PRO_5046299332" evidence="1">
    <location>
        <begin position="21"/>
        <end position="513"/>
    </location>
</feature>
<evidence type="ECO:0000313" key="4">
    <source>
        <dbReference type="EMBL" id="GLH71742.1"/>
    </source>
</evidence>
<feature type="domain" description="Peptidase M61 N-terminal" evidence="3">
    <location>
        <begin position="26"/>
        <end position="192"/>
    </location>
</feature>
<dbReference type="EMBL" id="BSDE01000001">
    <property type="protein sequence ID" value="GLH71742.1"/>
    <property type="molecule type" value="Genomic_DNA"/>
</dbReference>
<dbReference type="InterPro" id="IPR040756">
    <property type="entry name" value="Peptidase_M61_N"/>
</dbReference>
<dbReference type="InterPro" id="IPR024191">
    <property type="entry name" value="Peptidase_M61"/>
</dbReference>
<feature type="signal peptide" evidence="1">
    <location>
        <begin position="1"/>
        <end position="20"/>
    </location>
</feature>
<protein>
    <submittedName>
        <fullName evidence="4">Peptidase M61</fullName>
    </submittedName>
</protein>
<reference evidence="4 5" key="1">
    <citation type="journal article" date="2023" name="Antonie Van Leeuwenhoek">
        <title>Mesoterricola silvestris gen. nov., sp. nov., Mesoterricola sediminis sp. nov., Geothrix oryzae sp. nov., Geothrix edaphica sp. nov., Geothrix rubra sp. nov., and Geothrix limicola sp. nov., six novel members of Acidobacteriota isolated from soils.</title>
        <authorList>
            <person name="Itoh H."/>
            <person name="Sugisawa Y."/>
            <person name="Mise K."/>
            <person name="Xu Z."/>
            <person name="Kuniyasu M."/>
            <person name="Ushijima N."/>
            <person name="Kawano K."/>
            <person name="Kobayashi E."/>
            <person name="Shiratori Y."/>
            <person name="Masuda Y."/>
            <person name="Senoo K."/>
        </authorList>
    </citation>
    <scope>NUCLEOTIDE SEQUENCE [LARGE SCALE GENOMIC DNA]</scope>
    <source>
        <strain evidence="4 5">Red804</strain>
    </source>
</reference>
<name>A0ABQ5QAL0_9BACT</name>
<keyword evidence="1" id="KW-0732">Signal</keyword>
<dbReference type="RefSeq" id="WP_285569230.1">
    <property type="nucleotide sequence ID" value="NZ_BSDE01000001.1"/>
</dbReference>
<evidence type="ECO:0000259" key="3">
    <source>
        <dbReference type="Pfam" id="PF17899"/>
    </source>
</evidence>
<dbReference type="Pfam" id="PF05299">
    <property type="entry name" value="Peptidase_M61"/>
    <property type="match status" value="1"/>
</dbReference>
<dbReference type="InterPro" id="IPR007963">
    <property type="entry name" value="Peptidase_M61_catalytic"/>
</dbReference>
<evidence type="ECO:0000259" key="2">
    <source>
        <dbReference type="Pfam" id="PF05299"/>
    </source>
</evidence>
<comment type="caution">
    <text evidence="4">The sequence shown here is derived from an EMBL/GenBank/DDBJ whole genome shotgun (WGS) entry which is preliminary data.</text>
</comment>
<keyword evidence="5" id="KW-1185">Reference proteome</keyword>
<sequence length="513" mass="56392">MRPVRLLLYMIVAGSAQAWASEPLAYTIRISRPADHQAEVSVKIPTEGRASLDLMMPLWSPGYYAMQDYAGQVHDLVAVNPAGKPLAVEHPAPNRWRVHSEGERSVALSYRLACPSHFVTTNLVTEDLAVLNGPATFITPTTSLKGSYDVWLDLPAGWKHCATGLEGAPDQKAGHFVAPDYDTLLDCPIVAGTFSTHSFVVAGTRNDLVDIGSFGTWDGAKVSQKLAAVVQENLRFWGVLPYKKYVFLNVFGPGAGGLEHQNSTMLSSMPPPAGSTEADFRWYTYVSHEFFHGYNVKRLRPVELGPFDYEHPPRTTGLWVAEGLTTYYGPVMAVRAGLGRPEDFLAELSGEIRGLQSAPGRLKQTLERSSLDVWEEGGSGVGGDPTKGISYYVKGPVVGFLLDARIRMASQDRRSLDDLMRLAFQRYGGEKGFTEAQFRATAEEVAGVDLRAWFRKHLASTEELDYSEALDCFGLRFATSPDPAKPTWKLEPNPNATPAQKARLADLLRARRG</sequence>
<feature type="domain" description="Peptidase M61 catalytic" evidence="2">
    <location>
        <begin position="285"/>
        <end position="398"/>
    </location>
</feature>
<evidence type="ECO:0000256" key="1">
    <source>
        <dbReference type="SAM" id="SignalP"/>
    </source>
</evidence>
<dbReference type="Gene3D" id="2.60.40.3650">
    <property type="match status" value="1"/>
</dbReference>
<proteinExistence type="predicted"/>
<accession>A0ABQ5QAL0</accession>
<gene>
    <name evidence="4" type="ORF">GETHLI_02440</name>
</gene>
<dbReference type="InterPro" id="IPR027268">
    <property type="entry name" value="Peptidase_M4/M1_CTD_sf"/>
</dbReference>
<dbReference type="Gene3D" id="1.10.390.10">
    <property type="entry name" value="Neutral Protease Domain 2"/>
    <property type="match status" value="1"/>
</dbReference>
<evidence type="ECO:0000313" key="5">
    <source>
        <dbReference type="Proteomes" id="UP001165069"/>
    </source>
</evidence>
<organism evidence="4 5">
    <name type="scientific">Geothrix limicola</name>
    <dbReference type="NCBI Taxonomy" id="2927978"/>
    <lineage>
        <taxon>Bacteria</taxon>
        <taxon>Pseudomonadati</taxon>
        <taxon>Acidobacteriota</taxon>
        <taxon>Holophagae</taxon>
        <taxon>Holophagales</taxon>
        <taxon>Holophagaceae</taxon>
        <taxon>Geothrix</taxon>
    </lineage>
</organism>
<dbReference type="PIRSF" id="PIRSF016493">
    <property type="entry name" value="Glycyl_aminpptds"/>
    <property type="match status" value="1"/>
</dbReference>
<dbReference type="SUPFAM" id="SSF55486">
    <property type="entry name" value="Metalloproteases ('zincins'), catalytic domain"/>
    <property type="match status" value="1"/>
</dbReference>